<sequence>MEGDVQIDDMDCGGNVMKKSDPSVYYYWNDGFTTSAKTVKPFVFTSLNLTGACLYHTNFAKTNYTLIKSLRVKEGWAREKPPTERPVHERTKKAMTHRVQLGAETPATKHRNKTYYSKHLDKHPIAKFTFKYRPFDDLRANGVVSALEVADSSIDEPPREMIQTPQTDILIPAIGNKRKAVVVPKEEAVGDEELDGSGVTDGAELKVLQVHPPSSMSAPEVVDSSKDIDEPTPGMRQVASQSTSRPHPTLMNSAKMIQRSAIVLPTNPKKRKARVIPKEEAVSDEELKESGVADDAKLEALQDELRILRSNQIKDLEDKLRNESSPVSPEKSALGDDLRMLRSQQIKDLEERIRTLRSKPSRSITRKAKRVKVERPAAEGFGSGEYIDLTEI</sequence>
<evidence type="ECO:0000313" key="3">
    <source>
        <dbReference type="EMBL" id="KZP16405.1"/>
    </source>
</evidence>
<organism evidence="3 4">
    <name type="scientific">Athelia psychrophila</name>
    <dbReference type="NCBI Taxonomy" id="1759441"/>
    <lineage>
        <taxon>Eukaryota</taxon>
        <taxon>Fungi</taxon>
        <taxon>Dikarya</taxon>
        <taxon>Basidiomycota</taxon>
        <taxon>Agaricomycotina</taxon>
        <taxon>Agaricomycetes</taxon>
        <taxon>Agaricomycetidae</taxon>
        <taxon>Atheliales</taxon>
        <taxon>Atheliaceae</taxon>
        <taxon>Athelia</taxon>
    </lineage>
</organism>
<evidence type="ECO:0000313" key="4">
    <source>
        <dbReference type="Proteomes" id="UP000076532"/>
    </source>
</evidence>
<proteinExistence type="predicted"/>
<dbReference type="AlphaFoldDB" id="A0A166F3U2"/>
<feature type="domain" description="DUF7918" evidence="2">
    <location>
        <begin position="74"/>
        <end position="144"/>
    </location>
</feature>
<dbReference type="OrthoDB" id="3364132at2759"/>
<evidence type="ECO:0000259" key="2">
    <source>
        <dbReference type="Pfam" id="PF25534"/>
    </source>
</evidence>
<dbReference type="InterPro" id="IPR057678">
    <property type="entry name" value="DUF7918"/>
</dbReference>
<protein>
    <recommendedName>
        <fullName evidence="2">DUF7918 domain-containing protein</fullName>
    </recommendedName>
</protein>
<feature type="region of interest" description="Disordered" evidence="1">
    <location>
        <begin position="214"/>
        <end position="248"/>
    </location>
</feature>
<evidence type="ECO:0000256" key="1">
    <source>
        <dbReference type="SAM" id="MobiDB-lite"/>
    </source>
</evidence>
<keyword evidence="4" id="KW-1185">Reference proteome</keyword>
<reference evidence="3 4" key="1">
    <citation type="journal article" date="2016" name="Mol. Biol. Evol.">
        <title>Comparative Genomics of Early-Diverging Mushroom-Forming Fungi Provides Insights into the Origins of Lignocellulose Decay Capabilities.</title>
        <authorList>
            <person name="Nagy L.G."/>
            <person name="Riley R."/>
            <person name="Tritt A."/>
            <person name="Adam C."/>
            <person name="Daum C."/>
            <person name="Floudas D."/>
            <person name="Sun H."/>
            <person name="Yadav J.S."/>
            <person name="Pangilinan J."/>
            <person name="Larsson K.H."/>
            <person name="Matsuura K."/>
            <person name="Barry K."/>
            <person name="Labutti K."/>
            <person name="Kuo R."/>
            <person name="Ohm R.A."/>
            <person name="Bhattacharya S.S."/>
            <person name="Shirouzu T."/>
            <person name="Yoshinaga Y."/>
            <person name="Martin F.M."/>
            <person name="Grigoriev I.V."/>
            <person name="Hibbett D.S."/>
        </authorList>
    </citation>
    <scope>NUCLEOTIDE SEQUENCE [LARGE SCALE GENOMIC DNA]</scope>
    <source>
        <strain evidence="3 4">CBS 109695</strain>
    </source>
</reference>
<accession>A0A166F3U2</accession>
<dbReference type="Proteomes" id="UP000076532">
    <property type="component" value="Unassembled WGS sequence"/>
</dbReference>
<dbReference type="EMBL" id="KV417593">
    <property type="protein sequence ID" value="KZP16405.1"/>
    <property type="molecule type" value="Genomic_DNA"/>
</dbReference>
<dbReference type="Pfam" id="PF25534">
    <property type="entry name" value="DUF7918"/>
    <property type="match status" value="1"/>
</dbReference>
<feature type="compositionally biased region" description="Polar residues" evidence="1">
    <location>
        <begin position="238"/>
        <end position="248"/>
    </location>
</feature>
<name>A0A166F3U2_9AGAM</name>
<gene>
    <name evidence="3" type="ORF">FIBSPDRAFT_975757</name>
</gene>